<dbReference type="AlphaFoldDB" id="A0A9D0ZQX0"/>
<dbReference type="Proteomes" id="UP000886786">
    <property type="component" value="Unassembled WGS sequence"/>
</dbReference>
<organism evidence="1 2">
    <name type="scientific">Candidatus Coprosoma intestinipullorum</name>
    <dbReference type="NCBI Taxonomy" id="2840752"/>
    <lineage>
        <taxon>Bacteria</taxon>
        <taxon>Bacillati</taxon>
        <taxon>Bacillota</taxon>
        <taxon>Bacillota incertae sedis</taxon>
        <taxon>Candidatus Coprosoma</taxon>
    </lineage>
</organism>
<comment type="caution">
    <text evidence="1">The sequence shown here is derived from an EMBL/GenBank/DDBJ whole genome shotgun (WGS) entry which is preliminary data.</text>
</comment>
<evidence type="ECO:0000313" key="1">
    <source>
        <dbReference type="EMBL" id="HIQ90866.1"/>
    </source>
</evidence>
<name>A0A9D0ZQX0_9FIRM</name>
<proteinExistence type="predicted"/>
<gene>
    <name evidence="1" type="ORF">IAB27_04505</name>
</gene>
<dbReference type="EMBL" id="DVFV01000083">
    <property type="protein sequence ID" value="HIQ90866.1"/>
    <property type="molecule type" value="Genomic_DNA"/>
</dbReference>
<evidence type="ECO:0000313" key="2">
    <source>
        <dbReference type="Proteomes" id="UP000886786"/>
    </source>
</evidence>
<reference evidence="1" key="1">
    <citation type="submission" date="2020-10" db="EMBL/GenBank/DDBJ databases">
        <authorList>
            <person name="Gilroy R."/>
        </authorList>
    </citation>
    <scope>NUCLEOTIDE SEQUENCE</scope>
    <source>
        <strain evidence="1">CHK147-3167</strain>
    </source>
</reference>
<accession>A0A9D0ZQX0</accession>
<sequence length="232" mass="27836">MKKDKYQVLEDIIKKKEKEIFKTLTNERILSKDTIQNLLTLGEVQTHLNYEVTLDYIMVFPKLEEIAPYILENPDILLGSRIIIENIHYAILKQELFYFFMEKYNVTDPYEKLYYFINCLPKEDYSSTKVINNYLNNHPATELLANQSHKYNHTIPKYEENSFRILFSIDFANDLNESETIQLLRLVQQYHYDYMDKNVKPHIEDEEFDINKCIKKITQVIIDNQESKEKNI</sequence>
<protein>
    <submittedName>
        <fullName evidence="1">Uncharacterized protein</fullName>
    </submittedName>
</protein>
<reference evidence="1" key="2">
    <citation type="journal article" date="2021" name="PeerJ">
        <title>Extensive microbial diversity within the chicken gut microbiome revealed by metagenomics and culture.</title>
        <authorList>
            <person name="Gilroy R."/>
            <person name="Ravi A."/>
            <person name="Getino M."/>
            <person name="Pursley I."/>
            <person name="Horton D.L."/>
            <person name="Alikhan N.F."/>
            <person name="Baker D."/>
            <person name="Gharbi K."/>
            <person name="Hall N."/>
            <person name="Watson M."/>
            <person name="Adriaenssens E.M."/>
            <person name="Foster-Nyarko E."/>
            <person name="Jarju S."/>
            <person name="Secka A."/>
            <person name="Antonio M."/>
            <person name="Oren A."/>
            <person name="Chaudhuri R.R."/>
            <person name="La Ragione R."/>
            <person name="Hildebrand F."/>
            <person name="Pallen M.J."/>
        </authorList>
    </citation>
    <scope>NUCLEOTIDE SEQUENCE</scope>
    <source>
        <strain evidence="1">CHK147-3167</strain>
    </source>
</reference>